<organism evidence="1">
    <name type="scientific">Siphoviridae sp. ctJT77</name>
    <dbReference type="NCBI Taxonomy" id="2825432"/>
    <lineage>
        <taxon>Viruses</taxon>
        <taxon>Duplodnaviria</taxon>
        <taxon>Heunggongvirae</taxon>
        <taxon>Uroviricota</taxon>
        <taxon>Caudoviricetes</taxon>
    </lineage>
</organism>
<name>A0A8S5UZJ7_9CAUD</name>
<evidence type="ECO:0000313" key="1">
    <source>
        <dbReference type="EMBL" id="DAF99912.1"/>
    </source>
</evidence>
<dbReference type="EMBL" id="BK016174">
    <property type="protein sequence ID" value="DAF99912.1"/>
    <property type="molecule type" value="Genomic_DNA"/>
</dbReference>
<accession>A0A8S5UZJ7</accession>
<sequence length="215" mass="25306">MILEPDQFEKYKITLGERVIEASKQDHIIHGYMVYQCEHCKSIYVMWLEKGLEDPTDDEKTGMHKPVPFGFTCPNCGDIATHRVWALGKDGLGKNYKSYQKYVEQPNRLIYRNFFWNDPTTDCGVPIIFGPDYWEGKRRTIDYMTEIYINTLPDIEYKVFINDIMSTSDRVAFDDFAGDLITLLKLKGNREQKRHGPFGRDGYKRPRSNKKLYEY</sequence>
<protein>
    <submittedName>
        <fullName evidence="1">Transcription initiation factor IIE, alpha FINGER, Transcription</fullName>
    </submittedName>
</protein>
<reference evidence="1" key="1">
    <citation type="journal article" date="2021" name="Proc. Natl. Acad. Sci. U.S.A.">
        <title>A Catalog of Tens of Thousands of Viruses from Human Metagenomes Reveals Hidden Associations with Chronic Diseases.</title>
        <authorList>
            <person name="Tisza M.J."/>
            <person name="Buck C.B."/>
        </authorList>
    </citation>
    <scope>NUCLEOTIDE SEQUENCE</scope>
    <source>
        <strain evidence="1">CtJT77</strain>
    </source>
</reference>
<proteinExistence type="predicted"/>